<reference evidence="6" key="1">
    <citation type="submission" date="2018-05" db="EMBL/GenBank/DDBJ databases">
        <title>Genome Sequencing of selected type strains of the family Eggerthellaceae.</title>
        <authorList>
            <person name="Danylec N."/>
            <person name="Stoll D.A."/>
            <person name="Doetsch A."/>
            <person name="Huch M."/>
        </authorList>
    </citation>
    <scope>NUCLEOTIDE SEQUENCE [LARGE SCALE GENOMIC DNA]</scope>
    <source>
        <strain evidence="6">DSM 16106</strain>
    </source>
</reference>
<dbReference type="Gene3D" id="3.90.220.20">
    <property type="entry name" value="DNA methylase specificity domains"/>
    <property type="match status" value="2"/>
</dbReference>
<dbReference type="InterPro" id="IPR052021">
    <property type="entry name" value="Type-I_RS_S_subunit"/>
</dbReference>
<gene>
    <name evidence="5" type="ORF">DMP08_05575</name>
</gene>
<comment type="caution">
    <text evidence="5">The sequence shown here is derived from an EMBL/GenBank/DDBJ whole genome shotgun (WGS) entry which is preliminary data.</text>
</comment>
<protein>
    <recommendedName>
        <fullName evidence="4">Type I restriction modification DNA specificity domain-containing protein</fullName>
    </recommendedName>
</protein>
<evidence type="ECO:0000313" key="5">
    <source>
        <dbReference type="EMBL" id="RNL45041.1"/>
    </source>
</evidence>
<dbReference type="Pfam" id="PF01420">
    <property type="entry name" value="Methylase_S"/>
    <property type="match status" value="1"/>
</dbReference>
<sequence>MDPDSAVPYIATKNIDRETHRVEYNNGIYIKDSDKAFRRAEAGDVLLCLEGGNAGRKVAQIDKTVAYVNKLCCIHPTGINPRFLYYVVQGSYFQQDFLSRMTGLIGGVSVSELGQITVPVPEPDYQIAAASLLDEKVSLIDKTIDREIESCKLLRAYRKAIISELALKGLNPAVQMKETNSEWLEQVPVGWSKSRISEVHDRDITYGIIKLGDSPETGGVPVFRCSDVHEGYVDVSGLKTVTPGLSNEFSRTILKGGEVLINVRGTLGGCAIVPQECAGWNIAREVAMIDVKESISARFLMYYLSSNAFWSYLNAHLAGSVYQGLNIELLEKGPIYLPPLSEQEAIAEELDRIVGKVDALIEKRAASIKSLLEARQALITEVVSCKNSLDELR</sequence>
<dbReference type="InterPro" id="IPR000055">
    <property type="entry name" value="Restrct_endonuc_typeI_TRD"/>
</dbReference>
<keyword evidence="2" id="KW-0680">Restriction system</keyword>
<evidence type="ECO:0000256" key="1">
    <source>
        <dbReference type="ARBA" id="ARBA00010923"/>
    </source>
</evidence>
<dbReference type="GO" id="GO:0003677">
    <property type="term" value="F:DNA binding"/>
    <property type="evidence" value="ECO:0007669"/>
    <property type="project" value="UniProtKB-KW"/>
</dbReference>
<evidence type="ECO:0000313" key="6">
    <source>
        <dbReference type="Proteomes" id="UP000278632"/>
    </source>
</evidence>
<proteinExistence type="inferred from homology"/>
<dbReference type="InterPro" id="IPR044946">
    <property type="entry name" value="Restrct_endonuc_typeI_TRD_sf"/>
</dbReference>
<keyword evidence="6" id="KW-1185">Reference proteome</keyword>
<name>A0A3N0BCV1_9ACTN</name>
<dbReference type="AlphaFoldDB" id="A0A3N0BCV1"/>
<organism evidence="5 6">
    <name type="scientific">Paraeggerthella hongkongensis</name>
    <dbReference type="NCBI Taxonomy" id="230658"/>
    <lineage>
        <taxon>Bacteria</taxon>
        <taxon>Bacillati</taxon>
        <taxon>Actinomycetota</taxon>
        <taxon>Coriobacteriia</taxon>
        <taxon>Eggerthellales</taxon>
        <taxon>Eggerthellaceae</taxon>
        <taxon>Paraeggerthella</taxon>
    </lineage>
</organism>
<dbReference type="Proteomes" id="UP000278632">
    <property type="component" value="Unassembled WGS sequence"/>
</dbReference>
<evidence type="ECO:0000259" key="4">
    <source>
        <dbReference type="Pfam" id="PF01420"/>
    </source>
</evidence>
<accession>A0A3N0BCV1</accession>
<dbReference type="PANTHER" id="PTHR30408">
    <property type="entry name" value="TYPE-1 RESTRICTION ENZYME ECOKI SPECIFICITY PROTEIN"/>
    <property type="match status" value="1"/>
</dbReference>
<dbReference type="CDD" id="cd17256">
    <property type="entry name" value="RMtype1_S_EcoJA65PI-TRD1-CR1_like"/>
    <property type="match status" value="1"/>
</dbReference>
<keyword evidence="3" id="KW-0238">DNA-binding</keyword>
<evidence type="ECO:0000256" key="3">
    <source>
        <dbReference type="ARBA" id="ARBA00023125"/>
    </source>
</evidence>
<comment type="similarity">
    <text evidence="1">Belongs to the type-I restriction system S methylase family.</text>
</comment>
<dbReference type="SUPFAM" id="SSF116734">
    <property type="entry name" value="DNA methylase specificity domain"/>
    <property type="match status" value="2"/>
</dbReference>
<dbReference type="EMBL" id="QICD01000008">
    <property type="protein sequence ID" value="RNL45041.1"/>
    <property type="molecule type" value="Genomic_DNA"/>
</dbReference>
<evidence type="ECO:0000256" key="2">
    <source>
        <dbReference type="ARBA" id="ARBA00022747"/>
    </source>
</evidence>
<feature type="domain" description="Type I restriction modification DNA specificity" evidence="4">
    <location>
        <begin position="188"/>
        <end position="369"/>
    </location>
</feature>
<dbReference type="GO" id="GO:0009307">
    <property type="term" value="P:DNA restriction-modification system"/>
    <property type="evidence" value="ECO:0007669"/>
    <property type="project" value="UniProtKB-KW"/>
</dbReference>
<dbReference type="PANTHER" id="PTHR30408:SF12">
    <property type="entry name" value="TYPE I RESTRICTION ENZYME MJAVIII SPECIFICITY SUBUNIT"/>
    <property type="match status" value="1"/>
</dbReference>